<name>A0ABX9XSX4_9PAST</name>
<organism evidence="10 11">
    <name type="scientific">Frederiksenia canicola</name>
    <dbReference type="NCBI Taxonomy" id="123824"/>
    <lineage>
        <taxon>Bacteria</taxon>
        <taxon>Pseudomonadati</taxon>
        <taxon>Pseudomonadota</taxon>
        <taxon>Gammaproteobacteria</taxon>
        <taxon>Pasteurellales</taxon>
        <taxon>Pasteurellaceae</taxon>
        <taxon>Frederiksenia</taxon>
    </lineage>
</organism>
<reference evidence="10 11" key="1">
    <citation type="submission" date="2018-11" db="EMBL/GenBank/DDBJ databases">
        <title>Genomic Encyclopedia of Type Strains, Phase IV (KMG-IV): sequencing the most valuable type-strain genomes for metagenomic binning, comparative biology and taxonomic classification.</title>
        <authorList>
            <person name="Goeker M."/>
        </authorList>
    </citation>
    <scope>NUCLEOTIDE SEQUENCE [LARGE SCALE GENOMIC DNA]</scope>
    <source>
        <strain evidence="10 11">DSM 25797</strain>
    </source>
</reference>
<sequence length="174" mass="19161">MKTWIKIIGIFTTIFSLQGFSVPLGPDPTSYPDVKVTPPPVLTLRSLLTGAPLENQQYGEHSEKNLHWELIDITVSNMNVVQFRVPNTQKCFTGGLVQDCEDTALTAFVLVPTDTGAFIIQQAFSGGACLASRGFGDLRFEQCLRGQIKSQDLPFLWALMPPFGDGKLLKMPSK</sequence>
<evidence type="ECO:0000256" key="4">
    <source>
        <dbReference type="ARBA" id="ARBA00022734"/>
    </source>
</evidence>
<keyword evidence="6" id="KW-0472">Membrane</keyword>
<keyword evidence="7" id="KW-0564">Palmitate</keyword>
<gene>
    <name evidence="10" type="ORF">EDC49_0675</name>
</gene>
<dbReference type="SUPFAM" id="SSF50370">
    <property type="entry name" value="Ricin B-like lectins"/>
    <property type="match status" value="1"/>
</dbReference>
<evidence type="ECO:0000256" key="3">
    <source>
        <dbReference type="ARBA" id="ARBA00022729"/>
    </source>
</evidence>
<comment type="caution">
    <text evidence="10">The sequence shown here is derived from an EMBL/GenBank/DDBJ whole genome shotgun (WGS) entry which is preliminary data.</text>
</comment>
<accession>A0ABX9XSX4</accession>
<evidence type="ECO:0000256" key="5">
    <source>
        <dbReference type="ARBA" id="ARBA00023026"/>
    </source>
</evidence>
<evidence type="ECO:0000256" key="6">
    <source>
        <dbReference type="ARBA" id="ARBA00023136"/>
    </source>
</evidence>
<comment type="subcellular location">
    <subcellularLocation>
        <location evidence="1">Cell outer membrane</location>
        <topology evidence="1">Lipid-anchor</topology>
    </subcellularLocation>
</comment>
<protein>
    <submittedName>
        <fullName evidence="10">Cytolethal distending toxin subunit C</fullName>
    </submittedName>
</protein>
<keyword evidence="5" id="KW-0843">Virulence</keyword>
<dbReference type="EMBL" id="RKQT01000001">
    <property type="protein sequence ID" value="RPE96286.1"/>
    <property type="molecule type" value="Genomic_DNA"/>
</dbReference>
<dbReference type="InterPro" id="IPR035992">
    <property type="entry name" value="Ricin_B-like_lectins"/>
</dbReference>
<keyword evidence="11" id="KW-1185">Reference proteome</keyword>
<evidence type="ECO:0000256" key="1">
    <source>
        <dbReference type="ARBA" id="ARBA00004459"/>
    </source>
</evidence>
<keyword evidence="8" id="KW-0998">Cell outer membrane</keyword>
<proteinExistence type="predicted"/>
<dbReference type="Gene3D" id="2.80.10.50">
    <property type="match status" value="1"/>
</dbReference>
<dbReference type="Proteomes" id="UP000276901">
    <property type="component" value="Unassembled WGS sequence"/>
</dbReference>
<evidence type="ECO:0000256" key="7">
    <source>
        <dbReference type="ARBA" id="ARBA00023139"/>
    </source>
</evidence>
<keyword evidence="4" id="KW-0430">Lectin</keyword>
<evidence type="ECO:0000256" key="8">
    <source>
        <dbReference type="ARBA" id="ARBA00023237"/>
    </source>
</evidence>
<evidence type="ECO:0000256" key="9">
    <source>
        <dbReference type="ARBA" id="ARBA00023288"/>
    </source>
</evidence>
<evidence type="ECO:0000256" key="2">
    <source>
        <dbReference type="ARBA" id="ARBA00022656"/>
    </source>
</evidence>
<dbReference type="Pfam" id="PF03498">
    <property type="entry name" value="CDtoxinA"/>
    <property type="match status" value="1"/>
</dbReference>
<dbReference type="RefSeq" id="WP_123956186.1">
    <property type="nucleotide sequence ID" value="NZ_CP015029.1"/>
</dbReference>
<keyword evidence="2" id="KW-0800">Toxin</keyword>
<evidence type="ECO:0000313" key="11">
    <source>
        <dbReference type="Proteomes" id="UP000276901"/>
    </source>
</evidence>
<keyword evidence="3" id="KW-0732">Signal</keyword>
<keyword evidence="9" id="KW-0449">Lipoprotein</keyword>
<dbReference type="InterPro" id="IPR003558">
    <property type="entry name" value="CDtoxinA/C"/>
</dbReference>
<evidence type="ECO:0000313" key="10">
    <source>
        <dbReference type="EMBL" id="RPE96286.1"/>
    </source>
</evidence>